<dbReference type="eggNOG" id="KOG2508">
    <property type="taxonomic scope" value="Eukaryota"/>
</dbReference>
<dbReference type="OrthoDB" id="415358at2759"/>
<protein>
    <recommendedName>
        <fullName evidence="12">Bifunctional peptidase and (3S)-lysyl hydroxylase JMJD7</fullName>
        <ecNumber evidence="11">1.14.11.63</ecNumber>
    </recommendedName>
</protein>
<dbReference type="SUPFAM" id="SSF51197">
    <property type="entry name" value="Clavaminate synthase-like"/>
    <property type="match status" value="1"/>
</dbReference>
<dbReference type="PROSITE" id="PS51184">
    <property type="entry name" value="JMJC"/>
    <property type="match status" value="1"/>
</dbReference>
<evidence type="ECO:0000256" key="6">
    <source>
        <dbReference type="ARBA" id="ARBA00022801"/>
    </source>
</evidence>
<accession>B0W0A3</accession>
<evidence type="ECO:0000256" key="12">
    <source>
        <dbReference type="ARBA" id="ARBA00071397"/>
    </source>
</evidence>
<evidence type="ECO:0000313" key="15">
    <source>
        <dbReference type="EnsemblMetazoa" id="CPIJ000467-PA"/>
    </source>
</evidence>
<evidence type="ECO:0000256" key="10">
    <source>
        <dbReference type="ARBA" id="ARBA00023242"/>
    </source>
</evidence>
<keyword evidence="8" id="KW-0408">Iron</keyword>
<comment type="subcellular location">
    <subcellularLocation>
        <location evidence="3">Cytoplasm</location>
    </subcellularLocation>
    <subcellularLocation>
        <location evidence="2">Nucleus</location>
    </subcellularLocation>
</comment>
<dbReference type="VEuPathDB" id="VectorBase:CQUJHB013018"/>
<dbReference type="OMA" id="YWHDMEF"/>
<reference evidence="15" key="2">
    <citation type="submission" date="2020-05" db="UniProtKB">
        <authorList>
            <consortium name="EnsemblMetazoa"/>
        </authorList>
    </citation>
    <scope>IDENTIFICATION</scope>
    <source>
        <strain evidence="15">JHB</strain>
    </source>
</reference>
<dbReference type="Gene3D" id="2.60.120.10">
    <property type="entry name" value="Jelly Rolls"/>
    <property type="match status" value="1"/>
</dbReference>
<proteinExistence type="predicted"/>
<evidence type="ECO:0000256" key="3">
    <source>
        <dbReference type="ARBA" id="ARBA00004496"/>
    </source>
</evidence>
<evidence type="ECO:0000313" key="14">
    <source>
        <dbReference type="EMBL" id="EDS39642.1"/>
    </source>
</evidence>
<reference evidence="14" key="1">
    <citation type="submission" date="2007-03" db="EMBL/GenBank/DDBJ databases">
        <title>Annotation of Culex pipiens quinquefasciatus.</title>
        <authorList>
            <consortium name="The Broad Institute Genome Sequencing Platform"/>
            <person name="Atkinson P.W."/>
            <person name="Hemingway J."/>
            <person name="Christensen B.M."/>
            <person name="Higgs S."/>
            <person name="Kodira C."/>
            <person name="Hannick L."/>
            <person name="Megy K."/>
            <person name="O'Leary S."/>
            <person name="Pearson M."/>
            <person name="Haas B.J."/>
            <person name="Mauceli E."/>
            <person name="Wortman J.R."/>
            <person name="Lee N.H."/>
            <person name="Guigo R."/>
            <person name="Stanke M."/>
            <person name="Alvarado L."/>
            <person name="Amedeo P."/>
            <person name="Antoine C.H."/>
            <person name="Arensburger P."/>
            <person name="Bidwell S.L."/>
            <person name="Crawford M."/>
            <person name="Camaro F."/>
            <person name="Devon K."/>
            <person name="Engels R."/>
            <person name="Hammond M."/>
            <person name="Howarth C."/>
            <person name="Koehrsen M."/>
            <person name="Lawson D."/>
            <person name="Montgomery P."/>
            <person name="Nene V."/>
            <person name="Nusbaum C."/>
            <person name="Puiu D."/>
            <person name="Romero-Severson J."/>
            <person name="Severson D.W."/>
            <person name="Shumway M."/>
            <person name="Sisk P."/>
            <person name="Stolte C."/>
            <person name="Zeng Q."/>
            <person name="Eisenstadt E."/>
            <person name="Fraser-Liggett C."/>
            <person name="Strausberg R."/>
            <person name="Galagan J."/>
            <person name="Birren B."/>
            <person name="Collins F.H."/>
        </authorList>
    </citation>
    <scope>NUCLEOTIDE SEQUENCE [LARGE SCALE GENOMIC DNA]</scope>
    <source>
        <strain evidence="14">JHB</strain>
    </source>
</reference>
<keyword evidence="4" id="KW-0963">Cytoplasm</keyword>
<dbReference type="PANTHER" id="PTHR12461:SF99">
    <property type="entry name" value="BIFUNCTIONAL PEPTIDASE AND (3S)-LYSYL HYDROXYLASE JMJD7"/>
    <property type="match status" value="1"/>
</dbReference>
<dbReference type="AlphaFoldDB" id="B0W0A3"/>
<keyword evidence="16" id="KW-1185">Reference proteome</keyword>
<evidence type="ECO:0000256" key="9">
    <source>
        <dbReference type="ARBA" id="ARBA00023157"/>
    </source>
</evidence>
<keyword evidence="9" id="KW-1015">Disulfide bond</keyword>
<dbReference type="InterPro" id="IPR014710">
    <property type="entry name" value="RmlC-like_jellyroll"/>
</dbReference>
<evidence type="ECO:0000256" key="8">
    <source>
        <dbReference type="ARBA" id="ARBA00023004"/>
    </source>
</evidence>
<dbReference type="FunFam" id="2.60.120.10:FF:000059">
    <property type="entry name" value="jmjC domain-containing protein 7"/>
    <property type="match status" value="1"/>
</dbReference>
<dbReference type="STRING" id="7176.B0W0A3"/>
<evidence type="ECO:0000259" key="13">
    <source>
        <dbReference type="PROSITE" id="PS51184"/>
    </source>
</evidence>
<keyword evidence="7" id="KW-0560">Oxidoreductase</keyword>
<dbReference type="GO" id="GO:0005737">
    <property type="term" value="C:cytoplasm"/>
    <property type="evidence" value="ECO:0007669"/>
    <property type="project" value="UniProtKB-SubCell"/>
</dbReference>
<evidence type="ECO:0000256" key="1">
    <source>
        <dbReference type="ARBA" id="ARBA00001954"/>
    </source>
</evidence>
<dbReference type="SMART" id="SM00558">
    <property type="entry name" value="JmjC"/>
    <property type="match status" value="1"/>
</dbReference>
<dbReference type="EC" id="1.14.11.63" evidence="11"/>
<dbReference type="InterPro" id="IPR041667">
    <property type="entry name" value="Cupin_8"/>
</dbReference>
<dbReference type="HOGENOM" id="CLU_016785_6_0_1"/>
<dbReference type="VEuPathDB" id="VectorBase:CPIJ000467"/>
<dbReference type="GO" id="GO:0005634">
    <property type="term" value="C:nucleus"/>
    <property type="evidence" value="ECO:0007669"/>
    <property type="project" value="UniProtKB-SubCell"/>
</dbReference>
<dbReference type="EnsemblMetazoa" id="CPIJ000467-RA">
    <property type="protein sequence ID" value="CPIJ000467-PA"/>
    <property type="gene ID" value="CPIJ000467"/>
</dbReference>
<name>B0W0A3_CULQU</name>
<dbReference type="Pfam" id="PF13621">
    <property type="entry name" value="Cupin_8"/>
    <property type="match status" value="1"/>
</dbReference>
<dbReference type="GO" id="GO:0046872">
    <property type="term" value="F:metal ion binding"/>
    <property type="evidence" value="ECO:0007669"/>
    <property type="project" value="UniProtKB-KW"/>
</dbReference>
<dbReference type="EMBL" id="DS231817">
    <property type="protein sequence ID" value="EDS39642.1"/>
    <property type="molecule type" value="Genomic_DNA"/>
</dbReference>
<evidence type="ECO:0000256" key="5">
    <source>
        <dbReference type="ARBA" id="ARBA00022723"/>
    </source>
</evidence>
<evidence type="ECO:0000256" key="4">
    <source>
        <dbReference type="ARBA" id="ARBA00022490"/>
    </source>
</evidence>
<comment type="cofactor">
    <cofactor evidence="1">
        <name>Fe(2+)</name>
        <dbReference type="ChEBI" id="CHEBI:29033"/>
    </cofactor>
</comment>
<dbReference type="InParanoid" id="B0W0A3"/>
<evidence type="ECO:0000256" key="11">
    <source>
        <dbReference type="ARBA" id="ARBA00066577"/>
    </source>
</evidence>
<keyword evidence="6" id="KW-0378">Hydrolase</keyword>
<dbReference type="Proteomes" id="UP000002320">
    <property type="component" value="Unassembled WGS sequence"/>
</dbReference>
<dbReference type="GO" id="GO:0106155">
    <property type="term" value="F:peptidyl-lysine 3-dioxygenase activity"/>
    <property type="evidence" value="ECO:0007669"/>
    <property type="project" value="UniProtKB-EC"/>
</dbReference>
<dbReference type="PANTHER" id="PTHR12461">
    <property type="entry name" value="HYPOXIA-INDUCIBLE FACTOR 1 ALPHA INHIBITOR-RELATED"/>
    <property type="match status" value="1"/>
</dbReference>
<feature type="domain" description="JmjC" evidence="13">
    <location>
        <begin position="140"/>
        <end position="315"/>
    </location>
</feature>
<sequence length="334" mass="38690">MNNQQPSLLSQAFDVLSSEAKDLFLGPSIPETFGVPTALEFVRDNVAKNVPLVIREATNDWPAVEKWNSKYFRDTLADKEVTVAITPNGYADGLARHDGQDYFVLPLETQMTMGEFLDSLDRKDPENILYIQRQNSNLTEDFQELWQDVLTERLSFAAEAFNKEPDAINFWMGDDRAVTSMHKDPYENIYCVISGYKDFVLIPPVDVHNVPRKRYPMGIYMQEDDGKMVIEPILDEIGHPRLIEWVSVDPLAPDLDRFPQYSRATAYEIRVNAGDILYLPALWYHHVRQSHKCVAINFWYDMEYDARYCFYKMMEKLCGYGGGATRRTFKFEEV</sequence>
<evidence type="ECO:0000313" key="16">
    <source>
        <dbReference type="Proteomes" id="UP000002320"/>
    </source>
</evidence>
<dbReference type="GO" id="GO:0016787">
    <property type="term" value="F:hydrolase activity"/>
    <property type="evidence" value="ECO:0007669"/>
    <property type="project" value="UniProtKB-KW"/>
</dbReference>
<keyword evidence="10" id="KW-0539">Nucleus</keyword>
<organism>
    <name type="scientific">Culex quinquefasciatus</name>
    <name type="common">Southern house mosquito</name>
    <name type="synonym">Culex pungens</name>
    <dbReference type="NCBI Taxonomy" id="7176"/>
    <lineage>
        <taxon>Eukaryota</taxon>
        <taxon>Metazoa</taxon>
        <taxon>Ecdysozoa</taxon>
        <taxon>Arthropoda</taxon>
        <taxon>Hexapoda</taxon>
        <taxon>Insecta</taxon>
        <taxon>Pterygota</taxon>
        <taxon>Neoptera</taxon>
        <taxon>Endopterygota</taxon>
        <taxon>Diptera</taxon>
        <taxon>Nematocera</taxon>
        <taxon>Culicoidea</taxon>
        <taxon>Culicidae</taxon>
        <taxon>Culicinae</taxon>
        <taxon>Culicini</taxon>
        <taxon>Culex</taxon>
        <taxon>Culex</taxon>
    </lineage>
</organism>
<dbReference type="FunCoup" id="B0W0A3">
    <property type="interactions" value="1304"/>
</dbReference>
<dbReference type="InterPro" id="IPR003347">
    <property type="entry name" value="JmjC_dom"/>
</dbReference>
<evidence type="ECO:0000256" key="2">
    <source>
        <dbReference type="ARBA" id="ARBA00004123"/>
    </source>
</evidence>
<keyword evidence="5" id="KW-0479">Metal-binding</keyword>
<dbReference type="KEGG" id="cqu:CpipJ_CPIJ000467"/>
<gene>
    <name evidence="15" type="primary">6031322</name>
    <name evidence="14" type="ORF">CpipJ_CPIJ000467</name>
</gene>
<evidence type="ECO:0000256" key="7">
    <source>
        <dbReference type="ARBA" id="ARBA00023002"/>
    </source>
</evidence>